<feature type="chain" id="PRO_5030022707" evidence="1">
    <location>
        <begin position="22"/>
        <end position="333"/>
    </location>
</feature>
<keyword evidence="3" id="KW-1185">Reference proteome</keyword>
<evidence type="ECO:0000313" key="3">
    <source>
        <dbReference type="Proteomes" id="UP000186917"/>
    </source>
</evidence>
<evidence type="ECO:0000313" key="2">
    <source>
        <dbReference type="EMBL" id="SIT33744.1"/>
    </source>
</evidence>
<sequence>MRKKYCLGMYLLVLICGRLHAQVDPHFSQYYIYPSWLNPALTGAFDGAYRVSGIYRSQWGNLATPFTTSGVSGEFTTEKNINAGVSLLRQTAGDAGYSYTTAYGNVAYTGVRFGKEGMHRLHLGLQFGLMQRRFDRSKLTFGDQWNTITGYNPGSVSAATLTRTSAGSFDAGAGAMYFDATPDKKANVFAGFSVSHMNGPSDQFSSDAKAKIPVRYTLHGGVRFNLDEAWSLLPQLLYSRQGNAAEKMTGVYAQYKTSDNITVMGGVHYRWNDAIAPYIGFTHKGWILGACYDVNRSDLGKVAGKANSFEITLSFIGRKKITTPQLDFVCPGL</sequence>
<name>A0A173MBN6_9BACT</name>
<gene>
    <name evidence="2" type="ORF">SAMN05421788_11397</name>
</gene>
<accession>A0A173MBN6</accession>
<evidence type="ECO:0000256" key="1">
    <source>
        <dbReference type="SAM" id="SignalP"/>
    </source>
</evidence>
<reference evidence="3" key="1">
    <citation type="submission" date="2017-01" db="EMBL/GenBank/DDBJ databases">
        <authorList>
            <person name="Varghese N."/>
            <person name="Submissions S."/>
        </authorList>
    </citation>
    <scope>NUCLEOTIDE SEQUENCE [LARGE SCALE GENOMIC DNA]</scope>
    <source>
        <strain evidence="3">DSM 21054</strain>
    </source>
</reference>
<dbReference type="InterPro" id="IPR019861">
    <property type="entry name" value="PorP/SprF_Bacteroidetes"/>
</dbReference>
<dbReference type="Proteomes" id="UP000186917">
    <property type="component" value="Unassembled WGS sequence"/>
</dbReference>
<dbReference type="STRING" id="477680.SAMN05421788_11397"/>
<dbReference type="Pfam" id="PF11751">
    <property type="entry name" value="PorP_SprF"/>
    <property type="match status" value="1"/>
</dbReference>
<keyword evidence="1" id="KW-0732">Signal</keyword>
<dbReference type="RefSeq" id="WP_076382382.1">
    <property type="nucleotide sequence ID" value="NZ_AP017422.1"/>
</dbReference>
<feature type="signal peptide" evidence="1">
    <location>
        <begin position="1"/>
        <end position="21"/>
    </location>
</feature>
<dbReference type="EMBL" id="FTOR01000013">
    <property type="protein sequence ID" value="SIT33744.1"/>
    <property type="molecule type" value="Genomic_DNA"/>
</dbReference>
<dbReference type="KEGG" id="fln:FLA_0952"/>
<dbReference type="NCBIfam" id="TIGR03519">
    <property type="entry name" value="T9SS_PorP_fam"/>
    <property type="match status" value="1"/>
</dbReference>
<dbReference type="AlphaFoldDB" id="A0A173MBN6"/>
<protein>
    <submittedName>
        <fullName evidence="2">Type IX secretion system membrane protein, PorP/SprF family</fullName>
    </submittedName>
</protein>
<organism evidence="2 3">
    <name type="scientific">Filimonas lacunae</name>
    <dbReference type="NCBI Taxonomy" id="477680"/>
    <lineage>
        <taxon>Bacteria</taxon>
        <taxon>Pseudomonadati</taxon>
        <taxon>Bacteroidota</taxon>
        <taxon>Chitinophagia</taxon>
        <taxon>Chitinophagales</taxon>
        <taxon>Chitinophagaceae</taxon>
        <taxon>Filimonas</taxon>
    </lineage>
</organism>
<proteinExistence type="predicted"/>
<dbReference type="OrthoDB" id="1186563at2"/>